<name>A0A8J4A0V7_9ACTN</name>
<reference evidence="2" key="1">
    <citation type="submission" date="2021-01" db="EMBL/GenBank/DDBJ databases">
        <title>Whole genome shotgun sequence of Virgisporangium ochraceum NBRC 16418.</title>
        <authorList>
            <person name="Komaki H."/>
            <person name="Tamura T."/>
        </authorList>
    </citation>
    <scope>NUCLEOTIDE SEQUENCE</scope>
    <source>
        <strain evidence="2">NBRC 16418</strain>
    </source>
</reference>
<dbReference type="EMBL" id="BOPH01000125">
    <property type="protein sequence ID" value="GIJ73789.1"/>
    <property type="molecule type" value="Genomic_DNA"/>
</dbReference>
<dbReference type="RefSeq" id="WP_203933610.1">
    <property type="nucleotide sequence ID" value="NZ_BOPH01000125.1"/>
</dbReference>
<dbReference type="AlphaFoldDB" id="A0A8J4A0V7"/>
<proteinExistence type="predicted"/>
<gene>
    <name evidence="2" type="ORF">Voc01_087060</name>
</gene>
<keyword evidence="3" id="KW-1185">Reference proteome</keyword>
<feature type="region of interest" description="Disordered" evidence="1">
    <location>
        <begin position="1"/>
        <end position="30"/>
    </location>
</feature>
<evidence type="ECO:0000313" key="2">
    <source>
        <dbReference type="EMBL" id="GIJ73789.1"/>
    </source>
</evidence>
<accession>A0A8J4A0V7</accession>
<protein>
    <submittedName>
        <fullName evidence="2">Uncharacterized protein</fullName>
    </submittedName>
</protein>
<organism evidence="2 3">
    <name type="scientific">Virgisporangium ochraceum</name>
    <dbReference type="NCBI Taxonomy" id="65505"/>
    <lineage>
        <taxon>Bacteria</taxon>
        <taxon>Bacillati</taxon>
        <taxon>Actinomycetota</taxon>
        <taxon>Actinomycetes</taxon>
        <taxon>Micromonosporales</taxon>
        <taxon>Micromonosporaceae</taxon>
        <taxon>Virgisporangium</taxon>
    </lineage>
</organism>
<sequence>MPPGRPGPPGGNAGNHRTVVPLGPGEHSAKGVAVADGGRMVVQAESGRLSLWHNGTRRELVAPAGWTVTSVVELTDHGLLVANVRDAAGAVRPAVWEL</sequence>
<evidence type="ECO:0000313" key="3">
    <source>
        <dbReference type="Proteomes" id="UP000635606"/>
    </source>
</evidence>
<dbReference type="Proteomes" id="UP000635606">
    <property type="component" value="Unassembled WGS sequence"/>
</dbReference>
<evidence type="ECO:0000256" key="1">
    <source>
        <dbReference type="SAM" id="MobiDB-lite"/>
    </source>
</evidence>
<comment type="caution">
    <text evidence="2">The sequence shown here is derived from an EMBL/GenBank/DDBJ whole genome shotgun (WGS) entry which is preliminary data.</text>
</comment>